<name>A0A8C6U5X7_9GOBI</name>
<evidence type="ECO:0000256" key="1">
    <source>
        <dbReference type="ARBA" id="ARBA00023319"/>
    </source>
</evidence>
<evidence type="ECO:0000256" key="2">
    <source>
        <dbReference type="SAM" id="Phobius"/>
    </source>
</evidence>
<evidence type="ECO:0000256" key="3">
    <source>
        <dbReference type="SAM" id="SignalP"/>
    </source>
</evidence>
<dbReference type="PROSITE" id="PS00290">
    <property type="entry name" value="IG_MHC"/>
    <property type="match status" value="1"/>
</dbReference>
<keyword evidence="2" id="KW-0812">Transmembrane</keyword>
<dbReference type="Proteomes" id="UP000694523">
    <property type="component" value="Unplaced"/>
</dbReference>
<reference evidence="5" key="1">
    <citation type="submission" date="2025-08" db="UniProtKB">
        <authorList>
            <consortium name="Ensembl"/>
        </authorList>
    </citation>
    <scope>IDENTIFICATION</scope>
</reference>
<dbReference type="InterPro" id="IPR003006">
    <property type="entry name" value="Ig/MHC_CS"/>
</dbReference>
<dbReference type="InterPro" id="IPR013783">
    <property type="entry name" value="Ig-like_fold"/>
</dbReference>
<proteinExistence type="predicted"/>
<dbReference type="InterPro" id="IPR036179">
    <property type="entry name" value="Ig-like_dom_sf"/>
</dbReference>
<sequence length="425" mass="48154">MRICLKALMYVFFFKGVQSADPVSWLPCRFTDENITLTTKGTEMNPIYRQAVLQFGLKGDAPVNPGTVTFLVTPSKLNIRQFLVGVEVDELTCSLARHSTDGSHVRWPVKGEHEYNRWFTLHMNHSKNRFNILAFIRQSTDQPPTGQHDYKSWAVIRDNDILTATVVMLLQTKTPAVKSPLKSQAKLHCQFDIDHKAANVTVRWRKLGDRAFLFNYNSQTGSGVALKALAAGDATYTIPVTRVVSEGTYVCSVNMHPLEGSLAVKLQIEEPPRISLNVDSTQTLTQDETKRVVCLADGYYPLDVDMRWSHQGKTDVGSRVESAQYTGHLGNRDGTYRLSGYFDIRPKLGDSGRKFTCSVYHKTLSAPITKTFTLIVEEPGRWILVFNMICLMVVFVLMLRFCLRGKKYRVFYSQCTLCVGHERIY</sequence>
<dbReference type="Gene3D" id="2.60.40.10">
    <property type="entry name" value="Immunoglobulins"/>
    <property type="match status" value="2"/>
</dbReference>
<feature type="chain" id="PRO_5034619389" description="Ig-like domain-containing protein" evidence="3">
    <location>
        <begin position="20"/>
        <end position="425"/>
    </location>
</feature>
<dbReference type="InterPro" id="IPR003597">
    <property type="entry name" value="Ig_C1-set"/>
</dbReference>
<dbReference type="Ensembl" id="ENSNMLT00000034549.1">
    <property type="protein sequence ID" value="ENSNMLP00000031001.1"/>
    <property type="gene ID" value="ENSNMLG00000019492.1"/>
</dbReference>
<feature type="signal peptide" evidence="3">
    <location>
        <begin position="1"/>
        <end position="19"/>
    </location>
</feature>
<reference evidence="5" key="2">
    <citation type="submission" date="2025-09" db="UniProtKB">
        <authorList>
            <consortium name="Ensembl"/>
        </authorList>
    </citation>
    <scope>IDENTIFICATION</scope>
</reference>
<dbReference type="AlphaFoldDB" id="A0A8C6U5X7"/>
<keyword evidence="6" id="KW-1185">Reference proteome</keyword>
<evidence type="ECO:0000313" key="5">
    <source>
        <dbReference type="Ensembl" id="ENSNMLP00000031001.1"/>
    </source>
</evidence>
<dbReference type="Pfam" id="PF07654">
    <property type="entry name" value="C1-set"/>
    <property type="match status" value="1"/>
</dbReference>
<organism evidence="5 6">
    <name type="scientific">Neogobius melanostomus</name>
    <name type="common">round goby</name>
    <dbReference type="NCBI Taxonomy" id="47308"/>
    <lineage>
        <taxon>Eukaryota</taxon>
        <taxon>Metazoa</taxon>
        <taxon>Chordata</taxon>
        <taxon>Craniata</taxon>
        <taxon>Vertebrata</taxon>
        <taxon>Euteleostomi</taxon>
        <taxon>Actinopterygii</taxon>
        <taxon>Neopterygii</taxon>
        <taxon>Teleostei</taxon>
        <taxon>Neoteleostei</taxon>
        <taxon>Acanthomorphata</taxon>
        <taxon>Gobiaria</taxon>
        <taxon>Gobiiformes</taxon>
        <taxon>Gobioidei</taxon>
        <taxon>Gobiidae</taxon>
        <taxon>Benthophilinae</taxon>
        <taxon>Neogobiini</taxon>
        <taxon>Neogobius</taxon>
    </lineage>
</organism>
<feature type="transmembrane region" description="Helical" evidence="2">
    <location>
        <begin position="382"/>
        <end position="403"/>
    </location>
</feature>
<dbReference type="InterPro" id="IPR007110">
    <property type="entry name" value="Ig-like_dom"/>
</dbReference>
<dbReference type="SUPFAM" id="SSF48726">
    <property type="entry name" value="Immunoglobulin"/>
    <property type="match status" value="2"/>
</dbReference>
<feature type="domain" description="Ig-like" evidence="4">
    <location>
        <begin position="187"/>
        <end position="269"/>
    </location>
</feature>
<evidence type="ECO:0000259" key="4">
    <source>
        <dbReference type="PROSITE" id="PS50835"/>
    </source>
</evidence>
<accession>A0A8C6U5X7</accession>
<protein>
    <recommendedName>
        <fullName evidence="4">Ig-like domain-containing protein</fullName>
    </recommendedName>
</protein>
<keyword evidence="2" id="KW-1133">Transmembrane helix</keyword>
<dbReference type="PROSITE" id="PS50835">
    <property type="entry name" value="IG_LIKE"/>
    <property type="match status" value="2"/>
</dbReference>
<keyword evidence="3" id="KW-0732">Signal</keyword>
<dbReference type="InterPro" id="IPR050380">
    <property type="entry name" value="Immune_Resp_Modulators"/>
</dbReference>
<dbReference type="PANTHER" id="PTHR23411">
    <property type="entry name" value="TAPASIN"/>
    <property type="match status" value="1"/>
</dbReference>
<evidence type="ECO:0000313" key="6">
    <source>
        <dbReference type="Proteomes" id="UP000694523"/>
    </source>
</evidence>
<keyword evidence="2" id="KW-0472">Membrane</keyword>
<feature type="domain" description="Ig-like" evidence="4">
    <location>
        <begin position="272"/>
        <end position="373"/>
    </location>
</feature>
<dbReference type="SMART" id="SM00407">
    <property type="entry name" value="IGc1"/>
    <property type="match status" value="1"/>
</dbReference>
<keyword evidence="1" id="KW-0393">Immunoglobulin domain</keyword>